<evidence type="ECO:0000256" key="1">
    <source>
        <dbReference type="SAM" id="MobiDB-lite"/>
    </source>
</evidence>
<keyword evidence="3" id="KW-1185">Reference proteome</keyword>
<dbReference type="EMBL" id="VSRR010002346">
    <property type="protein sequence ID" value="MPC30982.1"/>
    <property type="molecule type" value="Genomic_DNA"/>
</dbReference>
<evidence type="ECO:0000313" key="2">
    <source>
        <dbReference type="EMBL" id="MPC30982.1"/>
    </source>
</evidence>
<reference evidence="2 3" key="1">
    <citation type="submission" date="2019-05" db="EMBL/GenBank/DDBJ databases">
        <title>Another draft genome of Portunus trituberculatus and its Hox gene families provides insights of decapod evolution.</title>
        <authorList>
            <person name="Jeong J.-H."/>
            <person name="Song I."/>
            <person name="Kim S."/>
            <person name="Choi T."/>
            <person name="Kim D."/>
            <person name="Ryu S."/>
            <person name="Kim W."/>
        </authorList>
    </citation>
    <scope>NUCLEOTIDE SEQUENCE [LARGE SCALE GENOMIC DNA]</scope>
    <source>
        <tissue evidence="2">Muscle</tissue>
    </source>
</reference>
<sequence>MRRLYLLLSRLPHTGHVTAPPPPTTHARAPVTKTTRRQRPFLDAHAHTLTDTNTHYRALPGGATHASGRGGAGRGGAGRYISSCTTASAAAASGWMLRTKDTAPACTREGCGSWGAAGLQHNINPRSDHAAAATHHGTAPAHPRQYMQASHHLPAEHCNTRPPTPLPAQHNTSPSHSTPQDKASNTRQHLQNGCTTTTTTTTTTTQPLPAIFALVSRRGGGVHASYVLLQTTPPTQHLVALATPHPLCNRRQAPGQSRQAGTSRQAAGRQARQQAGQAASRELIFPLSLSLTTIHHSQTLTSRLLLLLTHPHWQPPISSTQASYPQVSTSPHRKPLCSTNPPAHPSKPLILSLHPAVLSVCLPARLSA</sequence>
<feature type="region of interest" description="Disordered" evidence="1">
    <location>
        <begin position="249"/>
        <end position="275"/>
    </location>
</feature>
<feature type="compositionally biased region" description="Polar residues" evidence="1">
    <location>
        <begin position="318"/>
        <end position="330"/>
    </location>
</feature>
<feature type="compositionally biased region" description="Low complexity" evidence="1">
    <location>
        <begin position="258"/>
        <end position="275"/>
    </location>
</feature>
<evidence type="ECO:0000313" key="3">
    <source>
        <dbReference type="Proteomes" id="UP000324222"/>
    </source>
</evidence>
<protein>
    <submittedName>
        <fullName evidence="2">Uncharacterized protein</fullName>
    </submittedName>
</protein>
<feature type="region of interest" description="Disordered" evidence="1">
    <location>
        <begin position="318"/>
        <end position="339"/>
    </location>
</feature>
<feature type="compositionally biased region" description="Low complexity" evidence="1">
    <location>
        <begin position="130"/>
        <end position="143"/>
    </location>
</feature>
<feature type="compositionally biased region" description="Polar residues" evidence="1">
    <location>
        <begin position="169"/>
        <end position="194"/>
    </location>
</feature>
<proteinExistence type="predicted"/>
<gene>
    <name evidence="2" type="ORF">E2C01_024254</name>
</gene>
<feature type="region of interest" description="Disordered" evidence="1">
    <location>
        <begin position="155"/>
        <end position="203"/>
    </location>
</feature>
<feature type="region of interest" description="Disordered" evidence="1">
    <location>
        <begin position="128"/>
        <end position="147"/>
    </location>
</feature>
<organism evidence="2 3">
    <name type="scientific">Portunus trituberculatus</name>
    <name type="common">Swimming crab</name>
    <name type="synonym">Neptunus trituberculatus</name>
    <dbReference type="NCBI Taxonomy" id="210409"/>
    <lineage>
        <taxon>Eukaryota</taxon>
        <taxon>Metazoa</taxon>
        <taxon>Ecdysozoa</taxon>
        <taxon>Arthropoda</taxon>
        <taxon>Crustacea</taxon>
        <taxon>Multicrustacea</taxon>
        <taxon>Malacostraca</taxon>
        <taxon>Eumalacostraca</taxon>
        <taxon>Eucarida</taxon>
        <taxon>Decapoda</taxon>
        <taxon>Pleocyemata</taxon>
        <taxon>Brachyura</taxon>
        <taxon>Eubrachyura</taxon>
        <taxon>Portunoidea</taxon>
        <taxon>Portunidae</taxon>
        <taxon>Portuninae</taxon>
        <taxon>Portunus</taxon>
    </lineage>
</organism>
<dbReference type="AlphaFoldDB" id="A0A5B7EA62"/>
<name>A0A5B7EA62_PORTR</name>
<accession>A0A5B7EA62</accession>
<dbReference type="Proteomes" id="UP000324222">
    <property type="component" value="Unassembled WGS sequence"/>
</dbReference>
<comment type="caution">
    <text evidence="2">The sequence shown here is derived from an EMBL/GenBank/DDBJ whole genome shotgun (WGS) entry which is preliminary data.</text>
</comment>